<dbReference type="KEGG" id="slr:L21SP2_1937"/>
<organism evidence="1 2">
    <name type="scientific">Salinispira pacifica</name>
    <dbReference type="NCBI Taxonomy" id="1307761"/>
    <lineage>
        <taxon>Bacteria</taxon>
        <taxon>Pseudomonadati</taxon>
        <taxon>Spirochaetota</taxon>
        <taxon>Spirochaetia</taxon>
        <taxon>Spirochaetales</taxon>
        <taxon>Spirochaetaceae</taxon>
        <taxon>Salinispira</taxon>
    </lineage>
</organism>
<dbReference type="EMBL" id="CP006939">
    <property type="protein sequence ID" value="AHC15308.1"/>
    <property type="molecule type" value="Genomic_DNA"/>
</dbReference>
<dbReference type="Proteomes" id="UP000018680">
    <property type="component" value="Chromosome"/>
</dbReference>
<dbReference type="AlphaFoldDB" id="V5WHL5"/>
<name>V5WHL5_9SPIO</name>
<protein>
    <submittedName>
        <fullName evidence="1">Uncharacterized protein</fullName>
    </submittedName>
</protein>
<dbReference type="RefSeq" id="WP_024268225.1">
    <property type="nucleotide sequence ID" value="NC_023035.1"/>
</dbReference>
<sequence>MLVLMAFMAFLVFGDDLYHENIHIDAENRLQLLMPIPTNHLFASGDVMQIEVDLIYPGERHRNFSEEIYYDSEKRVVKFSTFSMNGRRSIVYGYESGHLVTKEIQNSDEFSEYEVSYQPLQNGYTQQIFFSNDQSANRLQEFLVRDDEILVDFMRGGDLPVSERYRYLDGTLMQIDIVTEFSKDMPWLDDSISEITFTYIPNRGIHTMSKKDLVTAGPDSEQQSRRFELREYIEFHNEEGKVTEAQRTIYGQNGTEQHYFFSDFDNNNNWTQAVIKNEEGDVISILERSIDYF</sequence>
<proteinExistence type="predicted"/>
<keyword evidence="2" id="KW-1185">Reference proteome</keyword>
<dbReference type="HOGENOM" id="CLU_949600_0_0_12"/>
<reference evidence="1 2" key="1">
    <citation type="journal article" date="2015" name="Stand. Genomic Sci.">
        <title>Complete genome sequence and description of Salinispira pacifica gen. nov., sp. nov., a novel spirochaete isolated form a hypersaline microbial mat.</title>
        <authorList>
            <person name="Ben Hania W."/>
            <person name="Joseph M."/>
            <person name="Schumann P."/>
            <person name="Bunk B."/>
            <person name="Fiebig A."/>
            <person name="Sproer C."/>
            <person name="Klenk H.P."/>
            <person name="Fardeau M.L."/>
            <person name="Spring S."/>
        </authorList>
    </citation>
    <scope>NUCLEOTIDE SEQUENCE [LARGE SCALE GENOMIC DNA]</scope>
    <source>
        <strain evidence="1 2">L21-RPul-D2</strain>
    </source>
</reference>
<evidence type="ECO:0000313" key="1">
    <source>
        <dbReference type="EMBL" id="AHC15308.1"/>
    </source>
</evidence>
<gene>
    <name evidence="1" type="ORF">L21SP2_1937</name>
</gene>
<evidence type="ECO:0000313" key="2">
    <source>
        <dbReference type="Proteomes" id="UP000018680"/>
    </source>
</evidence>
<accession>V5WHL5</accession>